<organism evidence="4 5">
    <name type="scientific">Nocardioides aquaticus</name>
    <dbReference type="NCBI Taxonomy" id="160826"/>
    <lineage>
        <taxon>Bacteria</taxon>
        <taxon>Bacillati</taxon>
        <taxon>Actinomycetota</taxon>
        <taxon>Actinomycetes</taxon>
        <taxon>Propionibacteriales</taxon>
        <taxon>Nocardioidaceae</taxon>
        <taxon>Nocardioides</taxon>
    </lineage>
</organism>
<dbReference type="InterPro" id="IPR000914">
    <property type="entry name" value="SBP_5_dom"/>
</dbReference>
<keyword evidence="2" id="KW-0732">Signal</keyword>
<dbReference type="PIRSF" id="PIRSF002741">
    <property type="entry name" value="MppA"/>
    <property type="match status" value="1"/>
</dbReference>
<sequence>MRFKKPFIALTSVSLLSLAACGGSGDGPTTGSENVDRENLANTGDATDPERQGPVEIDGATEGGTVDVLSVNGANSLDPSEAYYTNTSSILQGLVTRSLTQLVYDAESGQQVLVPDLATDLGTSNEDFTEWTFTIRDDVTYENGDPITPEDIKFGMLRSMDRAAFPEGPAFSNDYFEGGAEYEGPYTGGSTDFDAIQVDGQDITIQMATPFPDMPYWGTFPAMGPIPEGPESNPAKYAQRPLASGPYKFDEYNPERSLTLVRNEEWDPNTDPGRTQYPDEYVFDFQRDSAQIDEIILNDSGDGQSTLTYDNVQASNYPTFQSDAADRLVEGGAPCTYYLAPDYRKIESKEIREALAWAYPYEDATTAAGYIIDVTRIIDATNLMPPGIPGREEYNPIPEHEPGTTDAERAAQILEEAGETGFELKFLFANDDPNAVAAKDVLVRAFEDAGFTASPQATTLAELSTVRADPDADINLRTAGWCSDWPSGGSWFPPTLQSTNLNAEGLGSNYAVFSEQDVDDRIQEILGSPIEDQPGLWNELDQYIAEEYMPVIPYSYTGTAMAHGSAIEGMQVDQNLGMPTWKDMWVNQG</sequence>
<dbReference type="Gene3D" id="3.10.105.10">
    <property type="entry name" value="Dipeptide-binding Protein, Domain 3"/>
    <property type="match status" value="1"/>
</dbReference>
<evidence type="ECO:0000256" key="2">
    <source>
        <dbReference type="SAM" id="SignalP"/>
    </source>
</evidence>
<dbReference type="Pfam" id="PF00496">
    <property type="entry name" value="SBP_bac_5"/>
    <property type="match status" value="1"/>
</dbReference>
<evidence type="ECO:0000313" key="4">
    <source>
        <dbReference type="EMBL" id="QVT80378.1"/>
    </source>
</evidence>
<dbReference type="Gene3D" id="3.40.190.10">
    <property type="entry name" value="Periplasmic binding protein-like II"/>
    <property type="match status" value="1"/>
</dbReference>
<dbReference type="PANTHER" id="PTHR30290">
    <property type="entry name" value="PERIPLASMIC BINDING COMPONENT OF ABC TRANSPORTER"/>
    <property type="match status" value="1"/>
</dbReference>
<reference evidence="4 5" key="1">
    <citation type="submission" date="2021-05" db="EMBL/GenBank/DDBJ databases">
        <title>Complete genome of Nocardioides aquaticus KCTC 9944T isolated from meromictic and hypersaline Ekho Lake, Antarctica.</title>
        <authorList>
            <person name="Hwang K."/>
            <person name="Kim K.M."/>
            <person name="Choe H."/>
        </authorList>
    </citation>
    <scope>NUCLEOTIDE SEQUENCE [LARGE SCALE GENOMIC DNA]</scope>
    <source>
        <strain evidence="4 5">KCTC 9944</strain>
    </source>
</reference>
<name>A0ABX8EMR8_9ACTN</name>
<evidence type="ECO:0000256" key="1">
    <source>
        <dbReference type="SAM" id="MobiDB-lite"/>
    </source>
</evidence>
<dbReference type="RefSeq" id="WP_214055934.1">
    <property type="nucleotide sequence ID" value="NZ_BAAAHS010000145.1"/>
</dbReference>
<evidence type="ECO:0000313" key="5">
    <source>
        <dbReference type="Proteomes" id="UP000679307"/>
    </source>
</evidence>
<dbReference type="PANTHER" id="PTHR30290:SF83">
    <property type="entry name" value="ABC TRANSPORTER SUBSTRATE-BINDING PROTEIN"/>
    <property type="match status" value="1"/>
</dbReference>
<dbReference type="PROSITE" id="PS51257">
    <property type="entry name" value="PROKAR_LIPOPROTEIN"/>
    <property type="match status" value="1"/>
</dbReference>
<dbReference type="EMBL" id="CP075371">
    <property type="protein sequence ID" value="QVT80378.1"/>
    <property type="molecule type" value="Genomic_DNA"/>
</dbReference>
<feature type="signal peptide" evidence="2">
    <location>
        <begin position="1"/>
        <end position="19"/>
    </location>
</feature>
<dbReference type="InterPro" id="IPR030678">
    <property type="entry name" value="Peptide/Ni-bd"/>
</dbReference>
<proteinExistence type="predicted"/>
<feature type="region of interest" description="Disordered" evidence="1">
    <location>
        <begin position="24"/>
        <end position="53"/>
    </location>
</feature>
<feature type="chain" id="PRO_5047546079" evidence="2">
    <location>
        <begin position="20"/>
        <end position="589"/>
    </location>
</feature>
<dbReference type="InterPro" id="IPR039424">
    <property type="entry name" value="SBP_5"/>
</dbReference>
<dbReference type="Proteomes" id="UP000679307">
    <property type="component" value="Chromosome"/>
</dbReference>
<feature type="domain" description="Solute-binding protein family 5" evidence="3">
    <location>
        <begin position="113"/>
        <end position="500"/>
    </location>
</feature>
<evidence type="ECO:0000259" key="3">
    <source>
        <dbReference type="Pfam" id="PF00496"/>
    </source>
</evidence>
<protein>
    <submittedName>
        <fullName evidence="4">Oligopeptide-binding protein OppA</fullName>
    </submittedName>
</protein>
<dbReference type="SUPFAM" id="SSF53850">
    <property type="entry name" value="Periplasmic binding protein-like II"/>
    <property type="match status" value="1"/>
</dbReference>
<accession>A0ABX8EMR8</accession>
<keyword evidence="5" id="KW-1185">Reference proteome</keyword>
<gene>
    <name evidence="4" type="primary">oppA</name>
    <name evidence="4" type="ORF">ENKNEFLB_02773</name>
</gene>